<dbReference type="Pfam" id="PF02201">
    <property type="entry name" value="SWIB"/>
    <property type="match status" value="1"/>
</dbReference>
<feature type="region of interest" description="Disordered" evidence="1">
    <location>
        <begin position="1"/>
        <end position="59"/>
    </location>
</feature>
<dbReference type="InterPro" id="IPR003121">
    <property type="entry name" value="SWIB_MDM2_domain"/>
</dbReference>
<dbReference type="EMBL" id="VRMN01000004">
    <property type="protein sequence ID" value="KAA8495163.1"/>
    <property type="molecule type" value="Genomic_DNA"/>
</dbReference>
<dbReference type="CDD" id="cd10567">
    <property type="entry name" value="SWIB-MDM2_like"/>
    <property type="match status" value="1"/>
</dbReference>
<evidence type="ECO:0000259" key="2">
    <source>
        <dbReference type="PROSITE" id="PS51925"/>
    </source>
</evidence>
<proteinExistence type="predicted"/>
<protein>
    <submittedName>
        <fullName evidence="3">Upstream activation factor subunit spp27</fullName>
    </submittedName>
</protein>
<keyword evidence="4" id="KW-1185">Reference proteome</keyword>
<dbReference type="SUPFAM" id="SSF47592">
    <property type="entry name" value="SWIB/MDM2 domain"/>
    <property type="match status" value="2"/>
</dbReference>
<dbReference type="InterPro" id="IPR036885">
    <property type="entry name" value="SWIB_MDM2_dom_sf"/>
</dbReference>
<accession>A0A5J4YWX2</accession>
<comment type="caution">
    <text evidence="3">The sequence shown here is derived from an EMBL/GenBank/DDBJ whole genome shotgun (WGS) entry which is preliminary data.</text>
</comment>
<dbReference type="PANTHER" id="PTHR13844">
    <property type="entry name" value="SWI/SNF-RELATED MATRIX-ASSOCIATED ACTIN-DEPENDENT REGULATOR OF CHROMATIN SUBFAMILY D"/>
    <property type="match status" value="1"/>
</dbReference>
<feature type="compositionally biased region" description="Basic residues" evidence="1">
    <location>
        <begin position="145"/>
        <end position="161"/>
    </location>
</feature>
<feature type="compositionally biased region" description="Low complexity" evidence="1">
    <location>
        <begin position="1"/>
        <end position="14"/>
    </location>
</feature>
<dbReference type="AlphaFoldDB" id="A0A5J4YWX2"/>
<dbReference type="SMART" id="SM00151">
    <property type="entry name" value="SWIB"/>
    <property type="match status" value="1"/>
</dbReference>
<dbReference type="Gene3D" id="1.10.245.10">
    <property type="entry name" value="SWIB/MDM2 domain"/>
    <property type="match status" value="1"/>
</dbReference>
<organism evidence="3 4">
    <name type="scientific">Porphyridium purpureum</name>
    <name type="common">Red alga</name>
    <name type="synonym">Porphyridium cruentum</name>
    <dbReference type="NCBI Taxonomy" id="35688"/>
    <lineage>
        <taxon>Eukaryota</taxon>
        <taxon>Rhodophyta</taxon>
        <taxon>Bangiophyceae</taxon>
        <taxon>Porphyridiales</taxon>
        <taxon>Porphyridiaceae</taxon>
        <taxon>Porphyridium</taxon>
    </lineage>
</organism>
<reference evidence="4" key="1">
    <citation type="journal article" date="2019" name="Nat. Commun.">
        <title>Expansion of phycobilisome linker gene families in mesophilic red algae.</title>
        <authorList>
            <person name="Lee J."/>
            <person name="Kim D."/>
            <person name="Bhattacharya D."/>
            <person name="Yoon H.S."/>
        </authorList>
    </citation>
    <scope>NUCLEOTIDE SEQUENCE [LARGE SCALE GENOMIC DNA]</scope>
    <source>
        <strain evidence="4">CCMP 1328</strain>
    </source>
</reference>
<sequence length="420" mass="45844">MAADARARARAAVGDARKKSARQGVKEQERHADGPQSAGWSDDEGVRLEPAELAEDAPWGAAKLSDVTAAAALKESRVRAVKNRASAVSNGRDTSVLPATTISSTAKMRTAASQVAPRLKVAARKRSESPLSADGARGRGLVSTRSRKTAPKAAPRKKTVRKTAAVASKPDTGTRRARQKRRSSAAARPDPLRSRRRTGMTMHYIILNKKLAKQFKDGIAQRTEVCRFFASYAKENGLQSADDAHLFRVDKFLHGYFGAAFPEGTLADFRSIVKAVSPLLQIPRLCGDARLADLAEQRDAEFSVAQLEKAKTKSLETPRKLKGLELPVRLTRACAALLGAQVSSRVEVMQLVWKYIKANELQLADNRTLIRCDAKLKAVTKSDTISMFDLMRVMSQQCSKIDANEAVDVQPATKTKRKTK</sequence>
<evidence type="ECO:0000256" key="1">
    <source>
        <dbReference type="SAM" id="MobiDB-lite"/>
    </source>
</evidence>
<feature type="domain" description="DM2" evidence="2">
    <location>
        <begin position="323"/>
        <end position="400"/>
    </location>
</feature>
<dbReference type="PROSITE" id="PS51925">
    <property type="entry name" value="SWIB_MDM2"/>
    <property type="match status" value="1"/>
</dbReference>
<dbReference type="OrthoDB" id="10251073at2759"/>
<dbReference type="InterPro" id="IPR019835">
    <property type="entry name" value="SWIB_domain"/>
</dbReference>
<evidence type="ECO:0000313" key="3">
    <source>
        <dbReference type="EMBL" id="KAA8495163.1"/>
    </source>
</evidence>
<feature type="region of interest" description="Disordered" evidence="1">
    <location>
        <begin position="108"/>
        <end position="195"/>
    </location>
</feature>
<evidence type="ECO:0000313" key="4">
    <source>
        <dbReference type="Proteomes" id="UP000324585"/>
    </source>
</evidence>
<name>A0A5J4YWX2_PORPP</name>
<gene>
    <name evidence="3" type="ORF">FVE85_3404</name>
</gene>
<feature type="compositionally biased region" description="Basic and acidic residues" evidence="1">
    <location>
        <begin position="24"/>
        <end position="33"/>
    </location>
</feature>
<dbReference type="Proteomes" id="UP000324585">
    <property type="component" value="Unassembled WGS sequence"/>
</dbReference>